<dbReference type="InterPro" id="IPR036438">
    <property type="entry name" value="Insulin-like_sf"/>
</dbReference>
<sequence length="121" mass="13598">MAESVMWKLLLSLCILVGTPVFAGYERSCNLERQQEDPRGLCGSQLESILHNVCFYLNKRASPKVGPERVKKRMDQSIKLDKFSALSFLVKRGDGFGNTGITCECCLNRCNLIELSSYCIL</sequence>
<dbReference type="HOGENOM" id="CLU_2040718_0_0_1"/>
<dbReference type="AlphaFoldDB" id="V4BW71"/>
<keyword evidence="3" id="KW-0732">Signal</keyword>
<dbReference type="Pfam" id="PF00049">
    <property type="entry name" value="Insulin"/>
    <property type="match status" value="1"/>
</dbReference>
<keyword evidence="6" id="KW-1185">Reference proteome</keyword>
<dbReference type="SMART" id="SM00078">
    <property type="entry name" value="IlGF"/>
    <property type="match status" value="1"/>
</dbReference>
<dbReference type="PIRSF" id="PIRSF018431">
    <property type="entry name" value="Molluscan_insulin_rel_peptide"/>
    <property type="match status" value="1"/>
</dbReference>
<feature type="chain" id="PRO_5004719789" description="Insulin-like domain-containing protein" evidence="3">
    <location>
        <begin position="24"/>
        <end position="121"/>
    </location>
</feature>
<dbReference type="GeneID" id="20249029"/>
<dbReference type="GO" id="GO:0005576">
    <property type="term" value="C:extracellular region"/>
    <property type="evidence" value="ECO:0007669"/>
    <property type="project" value="UniProtKB-SubCell"/>
</dbReference>
<dbReference type="PRINTS" id="PR00276">
    <property type="entry name" value="INSULINFAMLY"/>
</dbReference>
<comment type="subcellular location">
    <subcellularLocation>
        <location evidence="2">Secreted</location>
    </subcellularLocation>
</comment>
<gene>
    <name evidence="5" type="ORF">LOTGIDRAFT_232734</name>
</gene>
<comment type="similarity">
    <text evidence="1 2">Belongs to the insulin family.</text>
</comment>
<accession>V4BW71</accession>
<dbReference type="OrthoDB" id="6146434at2759"/>
<evidence type="ECO:0000313" key="6">
    <source>
        <dbReference type="Proteomes" id="UP000030746"/>
    </source>
</evidence>
<keyword evidence="2" id="KW-0964">Secreted</keyword>
<reference evidence="5 6" key="1">
    <citation type="journal article" date="2013" name="Nature">
        <title>Insights into bilaterian evolution from three spiralian genomes.</title>
        <authorList>
            <person name="Simakov O."/>
            <person name="Marletaz F."/>
            <person name="Cho S.J."/>
            <person name="Edsinger-Gonzales E."/>
            <person name="Havlak P."/>
            <person name="Hellsten U."/>
            <person name="Kuo D.H."/>
            <person name="Larsson T."/>
            <person name="Lv J."/>
            <person name="Arendt D."/>
            <person name="Savage R."/>
            <person name="Osoegawa K."/>
            <person name="de Jong P."/>
            <person name="Grimwood J."/>
            <person name="Chapman J.A."/>
            <person name="Shapiro H."/>
            <person name="Aerts A."/>
            <person name="Otillar R.P."/>
            <person name="Terry A.Y."/>
            <person name="Boore J.L."/>
            <person name="Grigoriev I.V."/>
            <person name="Lindberg D.R."/>
            <person name="Seaver E.C."/>
            <person name="Weisblat D.A."/>
            <person name="Putnam N.H."/>
            <person name="Rokhsar D.S."/>
        </authorList>
    </citation>
    <scope>NUCLEOTIDE SEQUENCE [LARGE SCALE GENOMIC DNA]</scope>
</reference>
<dbReference type="SUPFAM" id="SSF56994">
    <property type="entry name" value="Insulin-like"/>
    <property type="match status" value="1"/>
</dbReference>
<dbReference type="InterPro" id="IPR022352">
    <property type="entry name" value="Ins/IGF/rlx"/>
</dbReference>
<dbReference type="InterPro" id="IPR022353">
    <property type="entry name" value="Insulin_CS"/>
</dbReference>
<evidence type="ECO:0000259" key="4">
    <source>
        <dbReference type="SMART" id="SM00078"/>
    </source>
</evidence>
<dbReference type="RefSeq" id="XP_009056008.1">
    <property type="nucleotide sequence ID" value="XM_009057760.1"/>
</dbReference>
<dbReference type="OMA" id="CECCYNR"/>
<evidence type="ECO:0000256" key="1">
    <source>
        <dbReference type="ARBA" id="ARBA00009034"/>
    </source>
</evidence>
<evidence type="ECO:0000313" key="5">
    <source>
        <dbReference type="EMBL" id="ESO93309.1"/>
    </source>
</evidence>
<proteinExistence type="inferred from homology"/>
<dbReference type="Gene3D" id="1.10.100.10">
    <property type="entry name" value="Insulin-like"/>
    <property type="match status" value="1"/>
</dbReference>
<feature type="domain" description="Insulin-like" evidence="4">
    <location>
        <begin position="39"/>
        <end position="119"/>
    </location>
</feature>
<dbReference type="GO" id="GO:0005179">
    <property type="term" value="F:hormone activity"/>
    <property type="evidence" value="ECO:0007669"/>
    <property type="project" value="InterPro"/>
</dbReference>
<organism evidence="5 6">
    <name type="scientific">Lottia gigantea</name>
    <name type="common">Giant owl limpet</name>
    <dbReference type="NCBI Taxonomy" id="225164"/>
    <lineage>
        <taxon>Eukaryota</taxon>
        <taxon>Metazoa</taxon>
        <taxon>Spiralia</taxon>
        <taxon>Lophotrochozoa</taxon>
        <taxon>Mollusca</taxon>
        <taxon>Gastropoda</taxon>
        <taxon>Patellogastropoda</taxon>
        <taxon>Lottioidea</taxon>
        <taxon>Lottiidae</taxon>
        <taxon>Lottia</taxon>
    </lineage>
</organism>
<feature type="signal peptide" evidence="3">
    <location>
        <begin position="1"/>
        <end position="23"/>
    </location>
</feature>
<protein>
    <recommendedName>
        <fullName evidence="4">Insulin-like domain-containing protein</fullName>
    </recommendedName>
</protein>
<dbReference type="EMBL" id="KB201931">
    <property type="protein sequence ID" value="ESO93309.1"/>
    <property type="molecule type" value="Genomic_DNA"/>
</dbReference>
<name>V4BW71_LOTGI</name>
<dbReference type="PROSITE" id="PS00262">
    <property type="entry name" value="INSULIN"/>
    <property type="match status" value="1"/>
</dbReference>
<evidence type="ECO:0000256" key="2">
    <source>
        <dbReference type="RuleBase" id="RU000406"/>
    </source>
</evidence>
<dbReference type="InterPro" id="IPR016179">
    <property type="entry name" value="Insulin-like"/>
</dbReference>
<dbReference type="CTD" id="20249029"/>
<dbReference type="Proteomes" id="UP000030746">
    <property type="component" value="Unassembled WGS sequence"/>
</dbReference>
<evidence type="ECO:0000256" key="3">
    <source>
        <dbReference type="SAM" id="SignalP"/>
    </source>
</evidence>
<dbReference type="KEGG" id="lgi:LOTGIDRAFT_232734"/>